<name>A0A1F5TSM9_9BACT</name>
<dbReference type="GO" id="GO:0004553">
    <property type="term" value="F:hydrolase activity, hydrolyzing O-glycosyl compounds"/>
    <property type="evidence" value="ECO:0007669"/>
    <property type="project" value="InterPro"/>
</dbReference>
<evidence type="ECO:0000256" key="2">
    <source>
        <dbReference type="SAM" id="SignalP"/>
    </source>
</evidence>
<feature type="chain" id="PRO_5009521421" description="Dockerin domain-containing protein" evidence="2">
    <location>
        <begin position="25"/>
        <end position="605"/>
    </location>
</feature>
<dbReference type="InterPro" id="IPR018247">
    <property type="entry name" value="EF_Hand_1_Ca_BS"/>
</dbReference>
<dbReference type="Proteomes" id="UP000177579">
    <property type="component" value="Unassembled WGS sequence"/>
</dbReference>
<keyword evidence="2" id="KW-0732">Signal</keyword>
<accession>A0A1F5TSM9</accession>
<evidence type="ECO:0000259" key="3">
    <source>
        <dbReference type="PROSITE" id="PS51766"/>
    </source>
</evidence>
<dbReference type="InterPro" id="IPR002105">
    <property type="entry name" value="Dockerin_1_rpt"/>
</dbReference>
<dbReference type="GO" id="GO:0000272">
    <property type="term" value="P:polysaccharide catabolic process"/>
    <property type="evidence" value="ECO:0007669"/>
    <property type="project" value="InterPro"/>
</dbReference>
<feature type="region of interest" description="Disordered" evidence="1">
    <location>
        <begin position="306"/>
        <end position="346"/>
    </location>
</feature>
<gene>
    <name evidence="4" type="ORF">A2531_05255</name>
</gene>
<dbReference type="Pfam" id="PF00404">
    <property type="entry name" value="Dockerin_1"/>
    <property type="match status" value="1"/>
</dbReference>
<evidence type="ECO:0000313" key="4">
    <source>
        <dbReference type="EMBL" id="OGF41807.1"/>
    </source>
</evidence>
<sequence length="605" mass="64181">MSKYFLKFIMVAGLFFCFSGEVQAMTRASDTLSRSWPGYGANHTIRFQVTADIPAGGKIVITPEVGQFTILAGFDYTDVDIATSSTENGVFVDRFLSSSSTVFFDTASTTSSAIEIILNTSFGIKKSTYVKIELGTNASFGAIGDRQIANPMAIGSYEVELETFNVSGNRIKRATLMISTALPVGMSTESESMRTSGRPVGYLSYGTTQTIMSLINNYNSTCKYDTASGTPYASMAYEFDYTGGTFHTHILNGLTNGPHTFYVRCDGLTQQGDSSTQCIYTTATGTPTEITNCIDYVISFIISSSEGEEGGEEGTGGDEGEGTGSASGGGAGGGGSGGGIQGGRGQEVGRGAGVFLPYPPLPDAPGVAFSGWSYQNSDVVVMKDGEEQGSISADASGVFGAFLTELEQGVYTFGVWSKDQVGRRSSTYSTTFWIDEGTQTVVSGIFISPTIALQKNSVQTGESVEVFGFSVPNSTVETWIYPKKQTKVLDSEIKKQSVQAGADGSWSMFINTDGFKGGIYLLKAGGKKDGVSDSGFSQTLELAIGGELEKGACPGADLNKDGKVNITDFSILLYYWGTNDACADQNSSGNVDLIDFSIMMYYWTG</sequence>
<feature type="compositionally biased region" description="Acidic residues" evidence="1">
    <location>
        <begin position="306"/>
        <end position="321"/>
    </location>
</feature>
<dbReference type="PROSITE" id="PS51766">
    <property type="entry name" value="DOCKERIN"/>
    <property type="match status" value="1"/>
</dbReference>
<feature type="domain" description="Dockerin" evidence="3">
    <location>
        <begin position="551"/>
        <end position="605"/>
    </location>
</feature>
<evidence type="ECO:0000256" key="1">
    <source>
        <dbReference type="SAM" id="MobiDB-lite"/>
    </source>
</evidence>
<dbReference type="SUPFAM" id="SSF63446">
    <property type="entry name" value="Type I dockerin domain"/>
    <property type="match status" value="1"/>
</dbReference>
<proteinExistence type="predicted"/>
<reference evidence="4 5" key="1">
    <citation type="journal article" date="2016" name="Nat. Commun.">
        <title>Thousands of microbial genomes shed light on interconnected biogeochemical processes in an aquifer system.</title>
        <authorList>
            <person name="Anantharaman K."/>
            <person name="Brown C.T."/>
            <person name="Hug L.A."/>
            <person name="Sharon I."/>
            <person name="Castelle C.J."/>
            <person name="Probst A.J."/>
            <person name="Thomas B.C."/>
            <person name="Singh A."/>
            <person name="Wilkins M.J."/>
            <person name="Karaoz U."/>
            <person name="Brodie E.L."/>
            <person name="Williams K.H."/>
            <person name="Hubbard S.S."/>
            <person name="Banfield J.F."/>
        </authorList>
    </citation>
    <scope>NUCLEOTIDE SEQUENCE [LARGE SCALE GENOMIC DNA]</scope>
</reference>
<organism evidence="4 5">
    <name type="scientific">Candidatus Falkowbacteria bacterium RIFOXYD2_FULL_34_120</name>
    <dbReference type="NCBI Taxonomy" id="1798007"/>
    <lineage>
        <taxon>Bacteria</taxon>
        <taxon>Candidatus Falkowiibacteriota</taxon>
    </lineage>
</organism>
<comment type="caution">
    <text evidence="4">The sequence shown here is derived from an EMBL/GenBank/DDBJ whole genome shotgun (WGS) entry which is preliminary data.</text>
</comment>
<dbReference type="Gene3D" id="1.10.1330.10">
    <property type="entry name" value="Dockerin domain"/>
    <property type="match status" value="1"/>
</dbReference>
<dbReference type="EMBL" id="MFGO01000004">
    <property type="protein sequence ID" value="OGF41807.1"/>
    <property type="molecule type" value="Genomic_DNA"/>
</dbReference>
<dbReference type="PROSITE" id="PS00018">
    <property type="entry name" value="EF_HAND_1"/>
    <property type="match status" value="1"/>
</dbReference>
<feature type="compositionally biased region" description="Gly residues" evidence="1">
    <location>
        <begin position="322"/>
        <end position="346"/>
    </location>
</feature>
<evidence type="ECO:0000313" key="5">
    <source>
        <dbReference type="Proteomes" id="UP000177579"/>
    </source>
</evidence>
<dbReference type="CDD" id="cd14256">
    <property type="entry name" value="Dockerin_I"/>
    <property type="match status" value="1"/>
</dbReference>
<protein>
    <recommendedName>
        <fullName evidence="3">Dockerin domain-containing protein</fullName>
    </recommendedName>
</protein>
<dbReference type="InterPro" id="IPR036439">
    <property type="entry name" value="Dockerin_dom_sf"/>
</dbReference>
<feature type="signal peptide" evidence="2">
    <location>
        <begin position="1"/>
        <end position="24"/>
    </location>
</feature>
<dbReference type="InterPro" id="IPR016134">
    <property type="entry name" value="Dockerin_dom"/>
</dbReference>
<dbReference type="AlphaFoldDB" id="A0A1F5TSM9"/>